<comment type="caution">
    <text evidence="2">The sequence shown here is derived from an EMBL/GenBank/DDBJ whole genome shotgun (WGS) entry which is preliminary data.</text>
</comment>
<accession>A0ABQ3Q7Y2</accession>
<evidence type="ECO:0000256" key="1">
    <source>
        <dbReference type="SAM" id="MobiDB-lite"/>
    </source>
</evidence>
<dbReference type="EMBL" id="BNDX01000013">
    <property type="protein sequence ID" value="GHI33391.1"/>
    <property type="molecule type" value="Genomic_DNA"/>
</dbReference>
<protein>
    <recommendedName>
        <fullName evidence="4">Transposase</fullName>
    </recommendedName>
</protein>
<organism evidence="2 3">
    <name type="scientific">Streptomyces daghestanicus</name>
    <dbReference type="NCBI Taxonomy" id="66885"/>
    <lineage>
        <taxon>Bacteria</taxon>
        <taxon>Bacillati</taxon>
        <taxon>Actinomycetota</taxon>
        <taxon>Actinomycetes</taxon>
        <taxon>Kitasatosporales</taxon>
        <taxon>Streptomycetaceae</taxon>
        <taxon>Streptomyces</taxon>
    </lineage>
</organism>
<reference evidence="2" key="1">
    <citation type="submission" date="2024-05" db="EMBL/GenBank/DDBJ databases">
        <title>Whole genome shotgun sequence of Streptomyces daghestanicus NBRC 12762.</title>
        <authorList>
            <person name="Komaki H."/>
            <person name="Tamura T."/>
        </authorList>
    </citation>
    <scope>NUCLEOTIDE SEQUENCE</scope>
    <source>
        <strain evidence="2">NBRC 12762</strain>
    </source>
</reference>
<gene>
    <name evidence="2" type="ORF">Sdagh_51210</name>
</gene>
<evidence type="ECO:0000313" key="2">
    <source>
        <dbReference type="EMBL" id="GHI33391.1"/>
    </source>
</evidence>
<proteinExistence type="predicted"/>
<dbReference type="RefSeq" id="WP_190078587.1">
    <property type="nucleotide sequence ID" value="NZ_BMTC01000048.1"/>
</dbReference>
<keyword evidence="3" id="KW-1185">Reference proteome</keyword>
<evidence type="ECO:0000313" key="3">
    <source>
        <dbReference type="Proteomes" id="UP001052655"/>
    </source>
</evidence>
<sequence>MKSQQIGEVVDRARGQRQAALVDKRAGVLGVLFGFRQSIPTAAGSTVGTPAPRGPRRRDRTQAGGEAAVGQFAQPAAIDESDQLPAQRLQLGPHADIDSQCVADLPGHDRSGRLRTVARMR</sequence>
<feature type="region of interest" description="Disordered" evidence="1">
    <location>
        <begin position="41"/>
        <end position="75"/>
    </location>
</feature>
<evidence type="ECO:0008006" key="4">
    <source>
        <dbReference type="Google" id="ProtNLM"/>
    </source>
</evidence>
<name>A0ABQ3Q7Y2_9ACTN</name>
<dbReference type="Proteomes" id="UP001052655">
    <property type="component" value="Unassembled WGS sequence"/>
</dbReference>